<feature type="transmembrane region" description="Helical" evidence="1">
    <location>
        <begin position="39"/>
        <end position="63"/>
    </location>
</feature>
<organism evidence="3 4">
    <name type="scientific">Leptospira ognonensis</name>
    <dbReference type="NCBI Taxonomy" id="2484945"/>
    <lineage>
        <taxon>Bacteria</taxon>
        <taxon>Pseudomonadati</taxon>
        <taxon>Spirochaetota</taxon>
        <taxon>Spirochaetia</taxon>
        <taxon>Leptospirales</taxon>
        <taxon>Leptospiraceae</taxon>
        <taxon>Leptospira</taxon>
    </lineage>
</organism>
<reference evidence="3" key="1">
    <citation type="journal article" date="2019" name="PLoS Negl. Trop. Dis.">
        <title>Revisiting the worldwide diversity of Leptospira species in the environment.</title>
        <authorList>
            <person name="Vincent A.T."/>
            <person name="Schiettekatte O."/>
            <person name="Bourhy P."/>
            <person name="Veyrier F.J."/>
            <person name="Picardeau M."/>
        </authorList>
    </citation>
    <scope>NUCLEOTIDE SEQUENCE [LARGE SCALE GENOMIC DNA]</scope>
    <source>
        <strain evidence="3">201702476</strain>
    </source>
</reference>
<dbReference type="InterPro" id="IPR021309">
    <property type="entry name" value="YgaP-like_TM"/>
</dbReference>
<protein>
    <submittedName>
        <fullName evidence="3">DUF2892 domain-containing protein</fullName>
    </submittedName>
</protein>
<dbReference type="AlphaFoldDB" id="A0A4R9JZC5"/>
<name>A0A4R9JZC5_9LEPT</name>
<keyword evidence="1" id="KW-0812">Transmembrane</keyword>
<dbReference type="Proteomes" id="UP000297693">
    <property type="component" value="Unassembled WGS sequence"/>
</dbReference>
<feature type="transmembrane region" description="Helical" evidence="1">
    <location>
        <begin position="15"/>
        <end position="33"/>
    </location>
</feature>
<dbReference type="RefSeq" id="WP_135624707.1">
    <property type="nucleotide sequence ID" value="NZ_RQGD01000039.1"/>
</dbReference>
<sequence>MYLASTKTWYLERTIFLLAGLFSLAGISIGYLVSPFGYLLNLLVGINLVVFATTGFCVMSVILNKLGFAAKCNRE</sequence>
<feature type="domain" description="Inner membrane protein YgaP-like transmembrane" evidence="2">
    <location>
        <begin position="11"/>
        <end position="64"/>
    </location>
</feature>
<gene>
    <name evidence="3" type="ORF">EHQ58_14900</name>
</gene>
<evidence type="ECO:0000313" key="3">
    <source>
        <dbReference type="EMBL" id="TGL57079.1"/>
    </source>
</evidence>
<comment type="caution">
    <text evidence="3">The sequence shown here is derived from an EMBL/GenBank/DDBJ whole genome shotgun (WGS) entry which is preliminary data.</text>
</comment>
<evidence type="ECO:0000259" key="2">
    <source>
        <dbReference type="Pfam" id="PF11127"/>
    </source>
</evidence>
<accession>A0A4R9JZC5</accession>
<keyword evidence="1" id="KW-0472">Membrane</keyword>
<dbReference type="OrthoDB" id="345923at2"/>
<keyword evidence="1" id="KW-1133">Transmembrane helix</keyword>
<proteinExistence type="predicted"/>
<keyword evidence="4" id="KW-1185">Reference proteome</keyword>
<dbReference type="EMBL" id="RQGD01000039">
    <property type="protein sequence ID" value="TGL57079.1"/>
    <property type="molecule type" value="Genomic_DNA"/>
</dbReference>
<evidence type="ECO:0000256" key="1">
    <source>
        <dbReference type="SAM" id="Phobius"/>
    </source>
</evidence>
<dbReference type="Gene3D" id="6.10.140.1340">
    <property type="match status" value="1"/>
</dbReference>
<dbReference type="Pfam" id="PF11127">
    <property type="entry name" value="YgaP-like_TM"/>
    <property type="match status" value="1"/>
</dbReference>
<evidence type="ECO:0000313" key="4">
    <source>
        <dbReference type="Proteomes" id="UP000297693"/>
    </source>
</evidence>